<dbReference type="GO" id="GO:0009698">
    <property type="term" value="P:phenylpropanoid metabolic process"/>
    <property type="evidence" value="ECO:0007669"/>
    <property type="project" value="UniProtKB-KW"/>
</dbReference>
<dbReference type="Proteomes" id="UP000326396">
    <property type="component" value="Linkage Group LG19"/>
</dbReference>
<name>A0A5N6NFY4_9ASTR</name>
<evidence type="ECO:0000313" key="7">
    <source>
        <dbReference type="Proteomes" id="UP000326396"/>
    </source>
</evidence>
<dbReference type="GO" id="GO:0016874">
    <property type="term" value="F:ligase activity"/>
    <property type="evidence" value="ECO:0007669"/>
    <property type="project" value="UniProtKB-KW"/>
</dbReference>
<keyword evidence="7" id="KW-1185">Reference proteome</keyword>
<evidence type="ECO:0000256" key="3">
    <source>
        <dbReference type="ARBA" id="ARBA00022598"/>
    </source>
</evidence>
<dbReference type="UniPathway" id="UPA00372">
    <property type="reaction ID" value="UER00547"/>
</dbReference>
<evidence type="ECO:0000259" key="5">
    <source>
        <dbReference type="Pfam" id="PF00501"/>
    </source>
</evidence>
<evidence type="ECO:0000256" key="4">
    <source>
        <dbReference type="ARBA" id="ARBA00023051"/>
    </source>
</evidence>
<dbReference type="Pfam" id="PF00501">
    <property type="entry name" value="AMP-binding"/>
    <property type="match status" value="1"/>
</dbReference>
<keyword evidence="3" id="KW-0436">Ligase</keyword>
<dbReference type="InterPro" id="IPR042099">
    <property type="entry name" value="ANL_N_sf"/>
</dbReference>
<dbReference type="AlphaFoldDB" id="A0A5N6NFY4"/>
<gene>
    <name evidence="6" type="ORF">E3N88_20025</name>
</gene>
<comment type="caution">
    <text evidence="6">The sequence shown here is derived from an EMBL/GenBank/DDBJ whole genome shotgun (WGS) entry which is preliminary data.</text>
</comment>
<dbReference type="EMBL" id="SZYD01000011">
    <property type="protein sequence ID" value="KAD4887952.1"/>
    <property type="molecule type" value="Genomic_DNA"/>
</dbReference>
<dbReference type="PANTHER" id="PTHR43859:SF38">
    <property type="entry name" value="AMP-DEPENDENT SYNTHETASE_LIGASE, AMP-BINDING ENZYME DOMAIN-CONTAINING PROTEIN"/>
    <property type="match status" value="1"/>
</dbReference>
<comment type="similarity">
    <text evidence="2">Belongs to the ATP-dependent AMP-binding enzyme family.</text>
</comment>
<feature type="domain" description="AMP-dependent synthetase/ligase" evidence="5">
    <location>
        <begin position="82"/>
        <end position="306"/>
    </location>
</feature>
<proteinExistence type="inferred from homology"/>
<dbReference type="PROSITE" id="PS00455">
    <property type="entry name" value="AMP_BINDING"/>
    <property type="match status" value="1"/>
</dbReference>
<protein>
    <recommendedName>
        <fullName evidence="5">AMP-dependent synthetase/ligase domain-containing protein</fullName>
    </recommendedName>
</protein>
<dbReference type="SUPFAM" id="SSF56801">
    <property type="entry name" value="Acetyl-CoA synthetase-like"/>
    <property type="match status" value="1"/>
</dbReference>
<keyword evidence="4" id="KW-0587">Phenylpropanoid metabolism</keyword>
<dbReference type="Gene3D" id="3.40.50.12780">
    <property type="entry name" value="N-terminal domain of ligase-like"/>
    <property type="match status" value="1"/>
</dbReference>
<evidence type="ECO:0000256" key="1">
    <source>
        <dbReference type="ARBA" id="ARBA00004930"/>
    </source>
</evidence>
<organism evidence="6 7">
    <name type="scientific">Mikania micrantha</name>
    <name type="common">bitter vine</name>
    <dbReference type="NCBI Taxonomy" id="192012"/>
    <lineage>
        <taxon>Eukaryota</taxon>
        <taxon>Viridiplantae</taxon>
        <taxon>Streptophyta</taxon>
        <taxon>Embryophyta</taxon>
        <taxon>Tracheophyta</taxon>
        <taxon>Spermatophyta</taxon>
        <taxon>Magnoliopsida</taxon>
        <taxon>eudicotyledons</taxon>
        <taxon>Gunneridae</taxon>
        <taxon>Pentapetalae</taxon>
        <taxon>asterids</taxon>
        <taxon>campanulids</taxon>
        <taxon>Asterales</taxon>
        <taxon>Asteraceae</taxon>
        <taxon>Asteroideae</taxon>
        <taxon>Heliantheae alliance</taxon>
        <taxon>Eupatorieae</taxon>
        <taxon>Mikania</taxon>
    </lineage>
</organism>
<sequence length="322" mass="35956">MRTSYTIGFTVKKNFKTSSTRVHHGSTTITNRSCKVQCQSQPKLSHVDEPRDEELHGGPSRALEGVVRCPANYIPLSPISFLERAAEVYKDRTSVIYGSIKYTWKETHRRCVMLACALNHLGISRGDVVAVLAPNIPAMLELHFAVPMTGAIICALNTRLDPKMLSTHLSHSEAKILFVDYQLLQIAEEAISLLKNTETNEPPLLVTISELNSFDPSMRANKHDYESLVSDQIGDTTTTFSIVRPNDECDPISLSYTSGTTSRPKGVIFSHRGAYLNSLASVFTHGMRDMSTYLCSLPMFHCNGWCSNRLEHDRKLFRNSSS</sequence>
<evidence type="ECO:0000256" key="2">
    <source>
        <dbReference type="ARBA" id="ARBA00006432"/>
    </source>
</evidence>
<dbReference type="InterPro" id="IPR020845">
    <property type="entry name" value="AMP-binding_CS"/>
</dbReference>
<dbReference type="PANTHER" id="PTHR43859">
    <property type="entry name" value="ACYL-ACTIVATING ENZYME"/>
    <property type="match status" value="1"/>
</dbReference>
<dbReference type="InterPro" id="IPR000873">
    <property type="entry name" value="AMP-dep_synth/lig_dom"/>
</dbReference>
<dbReference type="OrthoDB" id="10253115at2759"/>
<reference evidence="6 7" key="1">
    <citation type="submission" date="2019-05" db="EMBL/GenBank/DDBJ databases">
        <title>Mikania micrantha, genome provides insights into the molecular mechanism of rapid growth.</title>
        <authorList>
            <person name="Liu B."/>
        </authorList>
    </citation>
    <scope>NUCLEOTIDE SEQUENCE [LARGE SCALE GENOMIC DNA]</scope>
    <source>
        <strain evidence="6">NLD-2019</strain>
        <tissue evidence="6">Leaf</tissue>
    </source>
</reference>
<comment type="pathway">
    <text evidence="1">Phytoalexin biosynthesis; 3,4',5-trihydroxystilbene biosynthesis; 3,4',5-trihydroxystilbene from trans-4-coumarate: step 1/2.</text>
</comment>
<evidence type="ECO:0000313" key="6">
    <source>
        <dbReference type="EMBL" id="KAD4887952.1"/>
    </source>
</evidence>
<accession>A0A5N6NFY4</accession>